<gene>
    <name evidence="2" type="ORF">MET9862_02179</name>
</gene>
<accession>A0A509EBB9</accession>
<protein>
    <recommendedName>
        <fullName evidence="4">CopL family metal-binding regulatory protein</fullName>
    </recommendedName>
</protein>
<dbReference type="Proteomes" id="UP000410984">
    <property type="component" value="Unassembled WGS sequence"/>
</dbReference>
<reference evidence="2 3" key="1">
    <citation type="submission" date="2019-06" db="EMBL/GenBank/DDBJ databases">
        <authorList>
            <person name="Rodrigo-Torres L."/>
            <person name="Arahal R. D."/>
            <person name="Lucena T."/>
        </authorList>
    </citation>
    <scope>NUCLEOTIDE SEQUENCE [LARGE SCALE GENOMIC DNA]</scope>
    <source>
        <strain evidence="2 3">SB0023/3</strain>
    </source>
</reference>
<sequence length="158" mass="16002">MSPDRQIVRLMAAMILAIIAYVAPSAVQAHEGHAHHGRHQAAAAYVQAAPSIAETTVSAAPSRVVKTSARPRTAVDLQAPAVEPVASLRANDAGGRCCPAGCRGSCCGTMVCCASGIMSGTGALSLPVVRTAKLIPHDVAGRPGVGPEALPKPPRTLA</sequence>
<dbReference type="RefSeq" id="WP_012752950.1">
    <property type="nucleotide sequence ID" value="NZ_CABFPH010000025.1"/>
</dbReference>
<organism evidence="2 3">
    <name type="scientific">Methylobacterium symbioticum</name>
    <dbReference type="NCBI Taxonomy" id="2584084"/>
    <lineage>
        <taxon>Bacteria</taxon>
        <taxon>Pseudomonadati</taxon>
        <taxon>Pseudomonadota</taxon>
        <taxon>Alphaproteobacteria</taxon>
        <taxon>Hyphomicrobiales</taxon>
        <taxon>Methylobacteriaceae</taxon>
        <taxon>Methylobacterium</taxon>
    </lineage>
</organism>
<dbReference type="OrthoDB" id="8006144at2"/>
<evidence type="ECO:0008006" key="4">
    <source>
        <dbReference type="Google" id="ProtNLM"/>
    </source>
</evidence>
<proteinExistence type="predicted"/>
<feature type="region of interest" description="Disordered" evidence="1">
    <location>
        <begin position="138"/>
        <end position="158"/>
    </location>
</feature>
<dbReference type="AlphaFoldDB" id="A0A509EBB9"/>
<dbReference type="EMBL" id="CABFPH010000025">
    <property type="protein sequence ID" value="VUD71596.1"/>
    <property type="molecule type" value="Genomic_DNA"/>
</dbReference>
<keyword evidence="3" id="KW-1185">Reference proteome</keyword>
<evidence type="ECO:0000313" key="3">
    <source>
        <dbReference type="Proteomes" id="UP000410984"/>
    </source>
</evidence>
<name>A0A509EBB9_9HYPH</name>
<evidence type="ECO:0000256" key="1">
    <source>
        <dbReference type="SAM" id="MobiDB-lite"/>
    </source>
</evidence>
<evidence type="ECO:0000313" key="2">
    <source>
        <dbReference type="EMBL" id="VUD71596.1"/>
    </source>
</evidence>